<dbReference type="AlphaFoldDB" id="A0A9W9UP89"/>
<dbReference type="InterPro" id="IPR000719">
    <property type="entry name" value="Prot_kinase_dom"/>
</dbReference>
<protein>
    <recommendedName>
        <fullName evidence="2">Protein kinase domain-containing protein</fullName>
    </recommendedName>
</protein>
<dbReference type="SUPFAM" id="SSF56112">
    <property type="entry name" value="Protein kinase-like (PK-like)"/>
    <property type="match status" value="1"/>
</dbReference>
<keyword evidence="1" id="KW-0472">Membrane</keyword>
<evidence type="ECO:0000256" key="1">
    <source>
        <dbReference type="SAM" id="Phobius"/>
    </source>
</evidence>
<dbReference type="PROSITE" id="PS50011">
    <property type="entry name" value="PROTEIN_KINASE_DOM"/>
    <property type="match status" value="1"/>
</dbReference>
<sequence length="298" mass="33584">MANYPTLVLPTGARFIALGAAGAVFQDGNGIVNKIPIVHDLTGCDEAVITHIHHQEYISDVCITREKLIYQKLPKNPNILDCLKITEDGLHFPYHPLGDLRTYLSNHQVPQSTRCGWIKNAIDAIAFIHSHNIIHADIGPRNFLVADDLSLKLCDFAGSVIVGDDMENYVEEEDRYRLAPGSPRSFVTDLFALGCLIYEISSGSPPYDELDAEKVTVLYAIQSFPSSKGLRYHNLIQNCWNSTYTTASMLQDDFLHYEHDADRDPILRPWGRHLLVPVFWTLCLGSVIFLVHQKRILK</sequence>
<gene>
    <name evidence="3" type="ORF">N7452_001156</name>
</gene>
<evidence type="ECO:0000313" key="4">
    <source>
        <dbReference type="Proteomes" id="UP001147695"/>
    </source>
</evidence>
<evidence type="ECO:0000259" key="2">
    <source>
        <dbReference type="PROSITE" id="PS50011"/>
    </source>
</evidence>
<dbReference type="InterPro" id="IPR011009">
    <property type="entry name" value="Kinase-like_dom_sf"/>
</dbReference>
<dbReference type="GO" id="GO:0005524">
    <property type="term" value="F:ATP binding"/>
    <property type="evidence" value="ECO:0007669"/>
    <property type="project" value="InterPro"/>
</dbReference>
<dbReference type="GO" id="GO:0004674">
    <property type="term" value="F:protein serine/threonine kinase activity"/>
    <property type="evidence" value="ECO:0007669"/>
    <property type="project" value="TreeGrafter"/>
</dbReference>
<keyword evidence="1" id="KW-1133">Transmembrane helix</keyword>
<evidence type="ECO:0000313" key="3">
    <source>
        <dbReference type="EMBL" id="KAJ5352182.1"/>
    </source>
</evidence>
<reference evidence="3" key="1">
    <citation type="submission" date="2022-12" db="EMBL/GenBank/DDBJ databases">
        <authorList>
            <person name="Petersen C."/>
        </authorList>
    </citation>
    <scope>NUCLEOTIDE SEQUENCE</scope>
    <source>
        <strain evidence="3">IBT 35673</strain>
    </source>
</reference>
<feature type="transmembrane region" description="Helical" evidence="1">
    <location>
        <begin position="274"/>
        <end position="292"/>
    </location>
</feature>
<name>A0A9W9UP89_PENBR</name>
<dbReference type="Gene3D" id="1.10.510.10">
    <property type="entry name" value="Transferase(Phosphotransferase) domain 1"/>
    <property type="match status" value="1"/>
</dbReference>
<organism evidence="3 4">
    <name type="scientific">Penicillium brevicompactum</name>
    <dbReference type="NCBI Taxonomy" id="5074"/>
    <lineage>
        <taxon>Eukaryota</taxon>
        <taxon>Fungi</taxon>
        <taxon>Dikarya</taxon>
        <taxon>Ascomycota</taxon>
        <taxon>Pezizomycotina</taxon>
        <taxon>Eurotiomycetes</taxon>
        <taxon>Eurotiomycetidae</taxon>
        <taxon>Eurotiales</taxon>
        <taxon>Aspergillaceae</taxon>
        <taxon>Penicillium</taxon>
    </lineage>
</organism>
<comment type="caution">
    <text evidence="3">The sequence shown here is derived from an EMBL/GenBank/DDBJ whole genome shotgun (WGS) entry which is preliminary data.</text>
</comment>
<dbReference type="PANTHER" id="PTHR44167:SF24">
    <property type="entry name" value="SERINE_THREONINE-PROTEIN KINASE CHK2"/>
    <property type="match status" value="1"/>
</dbReference>
<dbReference type="PANTHER" id="PTHR44167">
    <property type="entry name" value="OVARIAN-SPECIFIC SERINE/THREONINE-PROTEIN KINASE LOK-RELATED"/>
    <property type="match status" value="1"/>
</dbReference>
<dbReference type="GO" id="GO:0005634">
    <property type="term" value="C:nucleus"/>
    <property type="evidence" value="ECO:0007669"/>
    <property type="project" value="TreeGrafter"/>
</dbReference>
<proteinExistence type="predicted"/>
<dbReference type="CDD" id="cd00180">
    <property type="entry name" value="PKc"/>
    <property type="match status" value="1"/>
</dbReference>
<accession>A0A9W9UP89</accession>
<dbReference type="EMBL" id="JAPZBQ010000001">
    <property type="protein sequence ID" value="KAJ5352182.1"/>
    <property type="molecule type" value="Genomic_DNA"/>
</dbReference>
<dbReference type="Pfam" id="PF00069">
    <property type="entry name" value="Pkinase"/>
    <property type="match status" value="1"/>
</dbReference>
<feature type="domain" description="Protein kinase" evidence="2">
    <location>
        <begin position="10"/>
        <end position="279"/>
    </location>
</feature>
<dbReference type="Proteomes" id="UP001147695">
    <property type="component" value="Unassembled WGS sequence"/>
</dbReference>
<reference evidence="3" key="2">
    <citation type="journal article" date="2023" name="IMA Fungus">
        <title>Comparative genomic study of the Penicillium genus elucidates a diverse pangenome and 15 lateral gene transfer events.</title>
        <authorList>
            <person name="Petersen C."/>
            <person name="Sorensen T."/>
            <person name="Nielsen M.R."/>
            <person name="Sondergaard T.E."/>
            <person name="Sorensen J.L."/>
            <person name="Fitzpatrick D.A."/>
            <person name="Frisvad J.C."/>
            <person name="Nielsen K.L."/>
        </authorList>
    </citation>
    <scope>NUCLEOTIDE SEQUENCE</scope>
    <source>
        <strain evidence="3">IBT 35673</strain>
    </source>
</reference>
<keyword evidence="1" id="KW-0812">Transmembrane</keyword>
<dbReference type="GO" id="GO:0044773">
    <property type="term" value="P:mitotic DNA damage checkpoint signaling"/>
    <property type="evidence" value="ECO:0007669"/>
    <property type="project" value="TreeGrafter"/>
</dbReference>